<feature type="region of interest" description="Disordered" evidence="2">
    <location>
        <begin position="1"/>
        <end position="23"/>
    </location>
</feature>
<reference evidence="4 5" key="1">
    <citation type="journal article" date="2014" name="Genome Announc.">
        <title>Draft genome sequence of the pathogenic fungus Scedosporium apiospermum.</title>
        <authorList>
            <person name="Vandeputte P."/>
            <person name="Ghamrawi S."/>
            <person name="Rechenmann M."/>
            <person name="Iltis A."/>
            <person name="Giraud S."/>
            <person name="Fleury M."/>
            <person name="Thornton C."/>
            <person name="Delhaes L."/>
            <person name="Meyer W."/>
            <person name="Papon N."/>
            <person name="Bouchara J.P."/>
        </authorList>
    </citation>
    <scope>NUCLEOTIDE SEQUENCE [LARGE SCALE GENOMIC DNA]</scope>
    <source>
        <strain evidence="4 5">IHEM 14462</strain>
    </source>
</reference>
<comment type="caution">
    <text evidence="4">The sequence shown here is derived from an EMBL/GenBank/DDBJ whole genome shotgun (WGS) entry which is preliminary data.</text>
</comment>
<gene>
    <name evidence="4" type="ORF">SAPIO_CDS7735</name>
</gene>
<dbReference type="VEuPathDB" id="FungiDB:SAPIO_CDS7735"/>
<evidence type="ECO:0000256" key="1">
    <source>
        <dbReference type="ARBA" id="ARBA00023242"/>
    </source>
</evidence>
<dbReference type="KEGG" id="sapo:SAPIO_CDS7735"/>
<feature type="domain" description="Zn(2)-C6 fungal-type" evidence="3">
    <location>
        <begin position="322"/>
        <end position="354"/>
    </location>
</feature>
<keyword evidence="5" id="KW-1185">Reference proteome</keyword>
<dbReference type="EMBL" id="JOWA01000110">
    <property type="protein sequence ID" value="KEZ41566.1"/>
    <property type="molecule type" value="Genomic_DNA"/>
</dbReference>
<dbReference type="PANTHER" id="PTHR35392:SF5">
    <property type="entry name" value="ZN(2)-C6 FUNGAL-TYPE DOMAIN-CONTAINING PROTEIN"/>
    <property type="match status" value="1"/>
</dbReference>
<proteinExistence type="predicted"/>
<dbReference type="OMA" id="ESWQYID"/>
<evidence type="ECO:0000313" key="4">
    <source>
        <dbReference type="EMBL" id="KEZ41566.1"/>
    </source>
</evidence>
<dbReference type="CDD" id="cd00067">
    <property type="entry name" value="GAL4"/>
    <property type="match status" value="1"/>
</dbReference>
<evidence type="ECO:0000259" key="3">
    <source>
        <dbReference type="PROSITE" id="PS50048"/>
    </source>
</evidence>
<evidence type="ECO:0000313" key="5">
    <source>
        <dbReference type="Proteomes" id="UP000028545"/>
    </source>
</evidence>
<protein>
    <recommendedName>
        <fullName evidence="3">Zn(2)-C6 fungal-type domain-containing protein</fullName>
    </recommendedName>
</protein>
<dbReference type="InterPro" id="IPR036864">
    <property type="entry name" value="Zn2-C6_fun-type_DNA-bd_sf"/>
</dbReference>
<keyword evidence="1" id="KW-0539">Nucleus</keyword>
<sequence>MSRGPTPLASSPYDPRSDSEESWQFIDYSSTGSGPSSIGFLPSPASGSLNGFAIVGRTGGHVVVATPESPAFLDLDQPQFPVDSAVGFADAMSDNFVSPGVSGSPSAQSAQSASSLFMQQSGAATAGSMGLTPQTLLFPGAQMNDMNEMNELAGQFLFNNDFNNNTDALVGLDVLTQLQQPEMGLVSTSFRSISDVSSWEQQTLDAQQTLEQSLSPILDTLSSSSNNSSPSPMLESGVKGAIPIRKVKEGKVEKKKKKKPASEQAGKFVIMTPTSISAHSSSGRPNPFECFEEAFRTSHKGRKGPLANDTKENALQVRRLGACFCCHSRKVKCDKERPCKNCKKLMINVPQIVCWQFPDFLPVLLPNFIRGHLRKEEVVKFIAENVESFSIEGLEEPCTIELFSGTRFRAVLAVQAKFFTPKTADIMRHWHLHADQNTMDFQARNAVPIGIDPEQGGQKDELKKRCKEYMQEILREPAYSEQLTETLQHTDLPRQLLHIVNKYRAQTDSLIVRRALNVYTLHYVLTRQLCMTRNSVLGLRDTKLVPQHALWVTSRVLNRQIKAVLDDIMQREVQHLFEAFSKSLKPKSRKEWAPCLAAFLILCLFMESVETAADYFVITENEINNKTQLPPTYDRKVALDVNAEIEKLPFRQFTYQFHQIYQTHSKDMSAKSFNPLVDDGFIGNGDLDPPAIELVYSLKQILQGQTGCDLLSLVMGCILPNNEQRPHRDVSFDYSGKLVSRFLLSFTDEKYIFDNEPESFPGA</sequence>
<dbReference type="RefSeq" id="XP_016641365.1">
    <property type="nucleotide sequence ID" value="XM_016789538.1"/>
</dbReference>
<dbReference type="Proteomes" id="UP000028545">
    <property type="component" value="Unassembled WGS sequence"/>
</dbReference>
<dbReference type="GeneID" id="27726807"/>
<dbReference type="AlphaFoldDB" id="A0A084G2K4"/>
<dbReference type="InterPro" id="IPR001138">
    <property type="entry name" value="Zn2Cys6_DnaBD"/>
</dbReference>
<evidence type="ECO:0000256" key="2">
    <source>
        <dbReference type="SAM" id="MobiDB-lite"/>
    </source>
</evidence>
<dbReference type="Pfam" id="PF00172">
    <property type="entry name" value="Zn_clus"/>
    <property type="match status" value="1"/>
</dbReference>
<dbReference type="PROSITE" id="PS50048">
    <property type="entry name" value="ZN2_CY6_FUNGAL_2"/>
    <property type="match status" value="1"/>
</dbReference>
<dbReference type="GO" id="GO:0000981">
    <property type="term" value="F:DNA-binding transcription factor activity, RNA polymerase II-specific"/>
    <property type="evidence" value="ECO:0007669"/>
    <property type="project" value="InterPro"/>
</dbReference>
<dbReference type="GO" id="GO:0008270">
    <property type="term" value="F:zinc ion binding"/>
    <property type="evidence" value="ECO:0007669"/>
    <property type="project" value="InterPro"/>
</dbReference>
<name>A0A084G2K4_PSEDA</name>
<accession>A0A084G2K4</accession>
<dbReference type="HOGENOM" id="CLU_011833_0_0_1"/>
<dbReference type="PANTHER" id="PTHR35392">
    <property type="entry name" value="ZN(II)2CYS6 TRANSCRIPTION FACTOR (EUROFUNG)-RELATED-RELATED"/>
    <property type="match status" value="1"/>
</dbReference>
<organism evidence="4 5">
    <name type="scientific">Pseudallescheria apiosperma</name>
    <name type="common">Scedosporium apiospermum</name>
    <dbReference type="NCBI Taxonomy" id="563466"/>
    <lineage>
        <taxon>Eukaryota</taxon>
        <taxon>Fungi</taxon>
        <taxon>Dikarya</taxon>
        <taxon>Ascomycota</taxon>
        <taxon>Pezizomycotina</taxon>
        <taxon>Sordariomycetes</taxon>
        <taxon>Hypocreomycetidae</taxon>
        <taxon>Microascales</taxon>
        <taxon>Microascaceae</taxon>
        <taxon>Scedosporium</taxon>
    </lineage>
</organism>
<dbReference type="InterPro" id="IPR052973">
    <property type="entry name" value="Fungal_sec-metab_reg_TF"/>
</dbReference>
<dbReference type="SUPFAM" id="SSF57701">
    <property type="entry name" value="Zn2/Cys6 DNA-binding domain"/>
    <property type="match status" value="1"/>
</dbReference>
<dbReference type="OrthoDB" id="4226666at2759"/>